<keyword evidence="3 5" id="KW-0690">Ribosome biogenesis</keyword>
<dbReference type="InterPro" id="IPR007023">
    <property type="entry name" value="Ribosom_reg"/>
</dbReference>
<gene>
    <name evidence="7" type="primary">RRS1</name>
    <name evidence="7" type="ORF">ECANGB1_1114</name>
</gene>
<proteinExistence type="inferred from homology"/>
<evidence type="ECO:0000313" key="7">
    <source>
        <dbReference type="EMBL" id="ORD94130.1"/>
    </source>
</evidence>
<evidence type="ECO:0000256" key="1">
    <source>
        <dbReference type="ARBA" id="ARBA00004123"/>
    </source>
</evidence>
<accession>A0A1Y1S6S7</accession>
<dbReference type="GO" id="GO:0042254">
    <property type="term" value="P:ribosome biogenesis"/>
    <property type="evidence" value="ECO:0007669"/>
    <property type="project" value="UniProtKB-KW"/>
</dbReference>
<name>A0A1Y1S6S7_9MICR</name>
<evidence type="ECO:0000256" key="6">
    <source>
        <dbReference type="SAM" id="MobiDB-lite"/>
    </source>
</evidence>
<comment type="subcellular location">
    <subcellularLocation>
        <location evidence="1 5">Nucleus</location>
    </subcellularLocation>
</comment>
<comment type="function">
    <text evidence="5">Involved in ribosomal large subunit assembly.</text>
</comment>
<dbReference type="EMBL" id="LWDP01000031">
    <property type="protein sequence ID" value="ORD94130.1"/>
    <property type="molecule type" value="Genomic_DNA"/>
</dbReference>
<dbReference type="AlphaFoldDB" id="A0A1Y1S6S7"/>
<dbReference type="Proteomes" id="UP000192639">
    <property type="component" value="Unassembled WGS sequence"/>
</dbReference>
<feature type="region of interest" description="Disordered" evidence="6">
    <location>
        <begin position="118"/>
        <end position="151"/>
    </location>
</feature>
<reference evidence="7 8" key="1">
    <citation type="journal article" date="2017" name="Environ. Microbiol.">
        <title>Decay of the glycolytic pathway and adaptation to intranuclear parasitism within Enterocytozoonidae microsporidia.</title>
        <authorList>
            <person name="Wiredu Boakye D."/>
            <person name="Jaroenlak P."/>
            <person name="Prachumwat A."/>
            <person name="Williams T.A."/>
            <person name="Bateman K.S."/>
            <person name="Itsathitphaisarn O."/>
            <person name="Sritunyalucksana K."/>
            <person name="Paszkiewicz K.H."/>
            <person name="Moore K.A."/>
            <person name="Stentiford G.D."/>
            <person name="Williams B.A."/>
        </authorList>
    </citation>
    <scope>NUCLEOTIDE SEQUENCE [LARGE SCALE GENOMIC DNA]</scope>
    <source>
        <strain evidence="7 8">GB1</strain>
    </source>
</reference>
<protein>
    <recommendedName>
        <fullName evidence="5">Ribosome biogenesis regulatory protein</fullName>
    </recommendedName>
</protein>
<evidence type="ECO:0000313" key="8">
    <source>
        <dbReference type="Proteomes" id="UP000192639"/>
    </source>
</evidence>
<sequence>MEIIQSYLGVGISGNKEEFTNETILRLIGALKVEIGKNDYKMVEGSRIYDIKDDTDVYPQSKTIGEIETKWDRFAKEKGIKKRKSGRRSYNEETKEWEFKYGSKSIKNQKLASGIVEGKKTVSQLKRDKQKRIEKNRRQQQKNKDRAMSSK</sequence>
<dbReference type="VEuPathDB" id="MicrosporidiaDB:ECANGB1_1114"/>
<evidence type="ECO:0000256" key="5">
    <source>
        <dbReference type="RuleBase" id="RU364132"/>
    </source>
</evidence>
<keyword evidence="8" id="KW-1185">Reference proteome</keyword>
<comment type="similarity">
    <text evidence="2 5">Belongs to the RRS1 family.</text>
</comment>
<dbReference type="GO" id="GO:0005634">
    <property type="term" value="C:nucleus"/>
    <property type="evidence" value="ECO:0007669"/>
    <property type="project" value="UniProtKB-SubCell"/>
</dbReference>
<dbReference type="OrthoDB" id="28455at2759"/>
<dbReference type="Pfam" id="PF04939">
    <property type="entry name" value="RRS1"/>
    <property type="match status" value="1"/>
</dbReference>
<comment type="caution">
    <text evidence="7">The sequence shown here is derived from an EMBL/GenBank/DDBJ whole genome shotgun (WGS) entry which is preliminary data.</text>
</comment>
<organism evidence="7 8">
    <name type="scientific">Enterospora canceri</name>
    <dbReference type="NCBI Taxonomy" id="1081671"/>
    <lineage>
        <taxon>Eukaryota</taxon>
        <taxon>Fungi</taxon>
        <taxon>Fungi incertae sedis</taxon>
        <taxon>Microsporidia</taxon>
        <taxon>Enterocytozoonidae</taxon>
        <taxon>Enterospora</taxon>
    </lineage>
</organism>
<evidence type="ECO:0000256" key="3">
    <source>
        <dbReference type="ARBA" id="ARBA00022517"/>
    </source>
</evidence>
<evidence type="ECO:0000256" key="4">
    <source>
        <dbReference type="ARBA" id="ARBA00023242"/>
    </source>
</evidence>
<keyword evidence="4 5" id="KW-0539">Nucleus</keyword>
<evidence type="ECO:0000256" key="2">
    <source>
        <dbReference type="ARBA" id="ARBA00010077"/>
    </source>
</evidence>